<proteinExistence type="inferred from homology"/>
<evidence type="ECO:0000256" key="4">
    <source>
        <dbReference type="SAM" id="MobiDB-lite"/>
    </source>
</evidence>
<dbReference type="GO" id="GO:0048312">
    <property type="term" value="P:intracellular distribution of mitochondria"/>
    <property type="evidence" value="ECO:0007669"/>
    <property type="project" value="TreeGrafter"/>
</dbReference>
<dbReference type="GO" id="GO:0007005">
    <property type="term" value="P:mitochondrion organization"/>
    <property type="evidence" value="ECO:0007669"/>
    <property type="project" value="UniProtKB-UniRule"/>
</dbReference>
<comment type="similarity">
    <text evidence="3">Belongs to the CLU family.</text>
</comment>
<dbReference type="Proteomes" id="UP000481861">
    <property type="component" value="Unassembled WGS sequence"/>
</dbReference>
<feature type="compositionally biased region" description="Low complexity" evidence="4">
    <location>
        <begin position="14"/>
        <end position="28"/>
    </location>
</feature>
<evidence type="ECO:0000256" key="1">
    <source>
        <dbReference type="ARBA" id="ARBA00022490"/>
    </source>
</evidence>
<evidence type="ECO:0000313" key="6">
    <source>
        <dbReference type="EMBL" id="KAF2865257.1"/>
    </source>
</evidence>
<feature type="compositionally biased region" description="Basic and acidic residues" evidence="4">
    <location>
        <begin position="652"/>
        <end position="690"/>
    </location>
</feature>
<name>A0A7C8HYM9_9PLEO</name>
<feature type="region of interest" description="Disordered" evidence="4">
    <location>
        <begin position="933"/>
        <end position="976"/>
    </location>
</feature>
<evidence type="ECO:0000259" key="5">
    <source>
        <dbReference type="PROSITE" id="PS51823"/>
    </source>
</evidence>
<feature type="compositionally biased region" description="Low complexity" evidence="4">
    <location>
        <begin position="933"/>
        <end position="942"/>
    </location>
</feature>
<dbReference type="InterPro" id="IPR011990">
    <property type="entry name" value="TPR-like_helical_dom_sf"/>
</dbReference>
<dbReference type="InterPro" id="IPR007967">
    <property type="entry name" value="GSKIP_dom"/>
</dbReference>
<keyword evidence="3" id="KW-0694">RNA-binding</keyword>
<comment type="function">
    <text evidence="3">mRNA-binding protein involved in proper cytoplasmic distribution of mitochondria.</text>
</comment>
<dbReference type="InterPro" id="IPR027523">
    <property type="entry name" value="CLU_prot"/>
</dbReference>
<dbReference type="FunFam" id="3.30.2280.10:FF:000002">
    <property type="entry name" value="Clustered mitochondria protein homolog"/>
    <property type="match status" value="1"/>
</dbReference>
<dbReference type="GO" id="GO:0003729">
    <property type="term" value="F:mRNA binding"/>
    <property type="evidence" value="ECO:0007669"/>
    <property type="project" value="TreeGrafter"/>
</dbReference>
<evidence type="ECO:0000256" key="3">
    <source>
        <dbReference type="HAMAP-Rule" id="MF_03013"/>
    </source>
</evidence>
<dbReference type="EMBL" id="JAADJZ010000035">
    <property type="protein sequence ID" value="KAF2865257.1"/>
    <property type="molecule type" value="Genomic_DNA"/>
</dbReference>
<feature type="compositionally biased region" description="Basic residues" evidence="4">
    <location>
        <begin position="1291"/>
        <end position="1309"/>
    </location>
</feature>
<dbReference type="InterPro" id="IPR023231">
    <property type="entry name" value="GSKIP_dom_sf"/>
</dbReference>
<sequence length="1309" mass="145366">MAASNHDASKPEVPEAAAAAEQTAVPESAGDDATTNGHHASFFDVTIKLPHEPYQTKIPISTSDQVQDLRQSIIEMPHTFQYSCFHLEHEGQRINDFVELSEVSGLKEGSELTLVEDAYTEREARMHVIRVRELIGAAGDRTDALQGIMAGLSLHDTVMPLPDDSEKPKDDEENVGQTPLTDYDFKAPGAIKTLLPPPLEPAPKTIKTISVSPWNPPPYHLRSKGHLLYLQVTTNEGEQHQITAHVAGFYVNRSTNIKFDPLPRQAPKGHSAHSLLTLLEDISPSFSSSFRSLLEYNAKKELLTIFQLSNAIPANPWLVPAPNSSHTTHQSDLARTQESYLISGVENTETLRDWNEEFQSTREMPKEAVQDRVFRERLTSKLFADYNDAATRGAMLVARGEIAPLNPTEARDAQIFVYNNIFYSFGADGVGTFVVEGGDEAARVAVNKDVVGVRAVNNLDIQGLFTSGTVVVDYLGKRIVGQSIVPGIFKQRDPGEHQIDYGAVEGKEIVADDKSFVPLFEQLSKALHIKKHPVWDKDDVRHELEGSVETKGLIGTDGRRYALDLYRLTPLDVSWVEEHWSEPGKDGEPKPRDKNYPHRMATLRPELIESYGRLKLRDYVKNELVKKGFQPGVDEKTEKDESDEQAVVGAESKTEKDEFDEKAVVGTEPKTEKDESDEKAIVGTESKDSEEKSEDAEASDQGHVDIAGFNFTLNPDVFCGQQPQSEADKEEWTKDEAEVRAVCNHLSSDILPQLVQDLKEGEVGFPMDGQSLSTLLHKRGINIRYLGKLAELSDNEDQRLQALKRLAIQEMIARGFKHFANSKLRNVAAPFAASCAAHLLNCLLGSELNAKPTAEIDTSLRPMYPEVDFSFEKLTPENLKKDVYDQVALRYRYDLGDSWIETGKQLQLLREVCLKLGFQLESKDYSFSKHTTNGTAADANGAPMTNGHSTSSKKKKNKNASPPRAESPTTAHPPQTFHADDVLNIVPIVKEASPKSLLAEEALEAGRMSVAQDQKELGQELLLESLQLHEQIYGVLHPEVARAYTTLSNLLFTLEDKASALELAHKAVIISERTLGVDHADTVLNYLNLALFEHATGNSKSALAYVRHALELWKIIYGPDHPDSITTLNNAAVMLQSMKNFSESRVWFEASLVICEEVSGKNSINTATLLFQLAQALALDKDMRGAVNRMRESYNIFNSVLGAEDRNTKEAESWLVQLTQSAVVQAKQLQDLAKGRLRRVQLTGRNALRPQASIGHTTGDTTAPTRGTNRVDQRNIEELLKYIEGESPKMSPKKRTPATNPKRRVQKAS</sequence>
<keyword evidence="7" id="KW-1185">Reference proteome</keyword>
<dbReference type="PROSITE" id="PS51823">
    <property type="entry name" value="CLU"/>
    <property type="match status" value="1"/>
</dbReference>
<dbReference type="GO" id="GO:0005737">
    <property type="term" value="C:cytoplasm"/>
    <property type="evidence" value="ECO:0007669"/>
    <property type="project" value="UniProtKB-SubCell"/>
</dbReference>
<protein>
    <recommendedName>
        <fullName evidence="3">Clustered mitochondria protein homolog</fullName>
    </recommendedName>
    <alternativeName>
        <fullName evidence="3">Protein TIF31 homolog</fullName>
    </alternativeName>
</protein>
<reference evidence="6 7" key="1">
    <citation type="submission" date="2020-01" db="EMBL/GenBank/DDBJ databases">
        <authorList>
            <consortium name="DOE Joint Genome Institute"/>
            <person name="Haridas S."/>
            <person name="Albert R."/>
            <person name="Binder M."/>
            <person name="Bloem J."/>
            <person name="Labutti K."/>
            <person name="Salamov A."/>
            <person name="Andreopoulos B."/>
            <person name="Baker S.E."/>
            <person name="Barry K."/>
            <person name="Bills G."/>
            <person name="Bluhm B.H."/>
            <person name="Cannon C."/>
            <person name="Castanera R."/>
            <person name="Culley D.E."/>
            <person name="Daum C."/>
            <person name="Ezra D."/>
            <person name="Gonzalez J.B."/>
            <person name="Henrissat B."/>
            <person name="Kuo A."/>
            <person name="Liang C."/>
            <person name="Lipzen A."/>
            <person name="Lutzoni F."/>
            <person name="Magnuson J."/>
            <person name="Mondo S."/>
            <person name="Nolan M."/>
            <person name="Ohm R."/>
            <person name="Pangilinan J."/>
            <person name="Park H.-J.H."/>
            <person name="Ramirez L."/>
            <person name="Alfaro M."/>
            <person name="Sun H."/>
            <person name="Tritt A."/>
            <person name="Yoshinaga Y."/>
            <person name="Zwiers L.-H.L."/>
            <person name="Turgeon B.G."/>
            <person name="Goodwin S.B."/>
            <person name="Spatafora J.W."/>
            <person name="Crous P.W."/>
            <person name="Grigoriev I.V."/>
        </authorList>
    </citation>
    <scope>NUCLEOTIDE SEQUENCE [LARGE SCALE GENOMIC DNA]</scope>
    <source>
        <strain evidence="6 7">CBS 611.86</strain>
    </source>
</reference>
<feature type="region of interest" description="Disordered" evidence="4">
    <location>
        <begin position="1251"/>
        <end position="1309"/>
    </location>
</feature>
<keyword evidence="1 3" id="KW-0963">Cytoplasm</keyword>
<feature type="compositionally biased region" description="Basic and acidic residues" evidence="4">
    <location>
        <begin position="1269"/>
        <end position="1287"/>
    </location>
</feature>
<dbReference type="PANTHER" id="PTHR12601">
    <property type="entry name" value="EUKARYOTIC TRANSLATION INITIATION FACTOR 3 SUBUNIT EIF-3"/>
    <property type="match status" value="1"/>
</dbReference>
<dbReference type="Pfam" id="PF12807">
    <property type="entry name" value="eIF3_p135"/>
    <property type="match status" value="1"/>
</dbReference>
<dbReference type="CDD" id="cd15466">
    <property type="entry name" value="CLU-central"/>
    <property type="match status" value="1"/>
</dbReference>
<feature type="region of interest" description="Disordered" evidence="4">
    <location>
        <begin position="632"/>
        <end position="702"/>
    </location>
</feature>
<comment type="subunit">
    <text evidence="3">May associate with the eukaryotic translation initiation factor 3 (eIF-3) complex.</text>
</comment>
<dbReference type="Pfam" id="PF13374">
    <property type="entry name" value="TPR_10"/>
    <property type="match status" value="2"/>
</dbReference>
<feature type="domain" description="Clu" evidence="5">
    <location>
        <begin position="324"/>
        <end position="576"/>
    </location>
</feature>
<evidence type="ECO:0000256" key="2">
    <source>
        <dbReference type="ARBA" id="ARBA00022803"/>
    </source>
</evidence>
<dbReference type="PANTHER" id="PTHR12601:SF6">
    <property type="entry name" value="CLUSTERED MITOCHONDRIA PROTEIN HOMOLOG"/>
    <property type="match status" value="1"/>
</dbReference>
<dbReference type="InterPro" id="IPR025697">
    <property type="entry name" value="CLU_dom"/>
</dbReference>
<dbReference type="Gene3D" id="1.25.40.10">
    <property type="entry name" value="Tetratricopeptide repeat domain"/>
    <property type="match status" value="2"/>
</dbReference>
<dbReference type="InterPro" id="IPR028275">
    <property type="entry name" value="CLU_N"/>
</dbReference>
<gene>
    <name evidence="3" type="primary">CLU1</name>
    <name evidence="3" type="synonym">TIF31</name>
    <name evidence="6" type="ORF">BDV95DRAFT_612844</name>
</gene>
<comment type="caution">
    <text evidence="6">The sequence shown here is derived from an EMBL/GenBank/DDBJ whole genome shotgun (WGS) entry which is preliminary data.</text>
</comment>
<dbReference type="FunFam" id="1.25.40.10:FF:000293">
    <property type="entry name" value="Clustered mitochondria protein homolog"/>
    <property type="match status" value="1"/>
</dbReference>
<comment type="subcellular location">
    <subcellularLocation>
        <location evidence="3">Cytoplasm</location>
    </subcellularLocation>
</comment>
<dbReference type="SUPFAM" id="SSF103107">
    <property type="entry name" value="Hypothetical protein c14orf129, hspc210"/>
    <property type="match status" value="1"/>
</dbReference>
<dbReference type="Pfam" id="PF13424">
    <property type="entry name" value="TPR_12"/>
    <property type="match status" value="1"/>
</dbReference>
<dbReference type="Pfam" id="PF13236">
    <property type="entry name" value="CLU"/>
    <property type="match status" value="1"/>
</dbReference>
<feature type="region of interest" description="Disordered" evidence="4">
    <location>
        <begin position="161"/>
        <end position="182"/>
    </location>
</feature>
<accession>A0A7C8HYM9</accession>
<dbReference type="Gene3D" id="3.30.2280.10">
    <property type="entry name" value="Hypothetical protein (hspc210)"/>
    <property type="match status" value="1"/>
</dbReference>
<feature type="region of interest" description="Disordered" evidence="4">
    <location>
        <begin position="1"/>
        <end position="37"/>
    </location>
</feature>
<organism evidence="6 7">
    <name type="scientific">Massariosphaeria phaeospora</name>
    <dbReference type="NCBI Taxonomy" id="100035"/>
    <lineage>
        <taxon>Eukaryota</taxon>
        <taxon>Fungi</taxon>
        <taxon>Dikarya</taxon>
        <taxon>Ascomycota</taxon>
        <taxon>Pezizomycotina</taxon>
        <taxon>Dothideomycetes</taxon>
        <taxon>Pleosporomycetidae</taxon>
        <taxon>Pleosporales</taxon>
        <taxon>Pleosporales incertae sedis</taxon>
        <taxon>Massariosphaeria</taxon>
    </lineage>
</organism>
<evidence type="ECO:0000313" key="7">
    <source>
        <dbReference type="Proteomes" id="UP000481861"/>
    </source>
</evidence>
<dbReference type="InterPro" id="IPR033646">
    <property type="entry name" value="CLU-central"/>
</dbReference>
<keyword evidence="2" id="KW-0802">TPR repeat</keyword>
<feature type="compositionally biased region" description="Low complexity" evidence="4">
    <location>
        <begin position="1255"/>
        <end position="1268"/>
    </location>
</feature>
<dbReference type="Pfam" id="PF15044">
    <property type="entry name" value="CLU_N"/>
    <property type="match status" value="1"/>
</dbReference>
<dbReference type="Pfam" id="PF05303">
    <property type="entry name" value="GSKIP_dom"/>
    <property type="match status" value="1"/>
</dbReference>
<dbReference type="HAMAP" id="MF_03013">
    <property type="entry name" value="CLU"/>
    <property type="match status" value="1"/>
</dbReference>
<dbReference type="OrthoDB" id="1414216at2759"/>
<dbReference type="SUPFAM" id="SSF48452">
    <property type="entry name" value="TPR-like"/>
    <property type="match status" value="2"/>
</dbReference>